<dbReference type="Gene3D" id="3.40.395.10">
    <property type="entry name" value="Adenoviral Proteinase, Chain A"/>
    <property type="match status" value="1"/>
</dbReference>
<dbReference type="Proteomes" id="UP001270362">
    <property type="component" value="Unassembled WGS sequence"/>
</dbReference>
<feature type="compositionally biased region" description="Pro residues" evidence="5">
    <location>
        <begin position="121"/>
        <end position="141"/>
    </location>
</feature>
<dbReference type="InterPro" id="IPR038765">
    <property type="entry name" value="Papain-like_cys_pep_sf"/>
</dbReference>
<feature type="region of interest" description="Disordered" evidence="5">
    <location>
        <begin position="798"/>
        <end position="876"/>
    </location>
</feature>
<keyword evidence="8" id="KW-1185">Reference proteome</keyword>
<feature type="region of interest" description="Disordered" evidence="5">
    <location>
        <begin position="1"/>
        <end position="146"/>
    </location>
</feature>
<feature type="region of interest" description="Disordered" evidence="5">
    <location>
        <begin position="324"/>
        <end position="352"/>
    </location>
</feature>
<dbReference type="InterPro" id="IPR003653">
    <property type="entry name" value="Peptidase_C48_C"/>
</dbReference>
<keyword evidence="3" id="KW-0378">Hydrolase</keyword>
<feature type="compositionally biased region" description="Basic and acidic residues" evidence="5">
    <location>
        <begin position="207"/>
        <end position="217"/>
    </location>
</feature>
<organism evidence="7 8">
    <name type="scientific">Podospora appendiculata</name>
    <dbReference type="NCBI Taxonomy" id="314037"/>
    <lineage>
        <taxon>Eukaryota</taxon>
        <taxon>Fungi</taxon>
        <taxon>Dikarya</taxon>
        <taxon>Ascomycota</taxon>
        <taxon>Pezizomycotina</taxon>
        <taxon>Sordariomycetes</taxon>
        <taxon>Sordariomycetidae</taxon>
        <taxon>Sordariales</taxon>
        <taxon>Podosporaceae</taxon>
        <taxon>Podospora</taxon>
    </lineage>
</organism>
<comment type="similarity">
    <text evidence="1">Belongs to the peptidase C48 family.</text>
</comment>
<evidence type="ECO:0000256" key="4">
    <source>
        <dbReference type="ARBA" id="ARBA00022807"/>
    </source>
</evidence>
<feature type="region of interest" description="Disordered" evidence="5">
    <location>
        <begin position="970"/>
        <end position="992"/>
    </location>
</feature>
<feature type="region of interest" description="Disordered" evidence="5">
    <location>
        <begin position="752"/>
        <end position="777"/>
    </location>
</feature>
<dbReference type="PANTHER" id="PTHR12606:SF141">
    <property type="entry name" value="GH15225P-RELATED"/>
    <property type="match status" value="1"/>
</dbReference>
<accession>A0AAE0X385</accession>
<dbReference type="PANTHER" id="PTHR12606">
    <property type="entry name" value="SENTRIN/SUMO-SPECIFIC PROTEASE"/>
    <property type="match status" value="1"/>
</dbReference>
<keyword evidence="4" id="KW-0788">Thiol protease</keyword>
<dbReference type="Pfam" id="PF02902">
    <property type="entry name" value="Peptidase_C48"/>
    <property type="match status" value="1"/>
</dbReference>
<feature type="region of interest" description="Disordered" evidence="5">
    <location>
        <begin position="160"/>
        <end position="217"/>
    </location>
</feature>
<comment type="caution">
    <text evidence="7">The sequence shown here is derived from an EMBL/GenBank/DDBJ whole genome shotgun (WGS) entry which is preliminary data.</text>
</comment>
<name>A0AAE0X385_9PEZI</name>
<proteinExistence type="inferred from homology"/>
<reference evidence="7" key="1">
    <citation type="journal article" date="2023" name="Mol. Phylogenet. Evol.">
        <title>Genome-scale phylogeny and comparative genomics of the fungal order Sordariales.</title>
        <authorList>
            <person name="Hensen N."/>
            <person name="Bonometti L."/>
            <person name="Westerberg I."/>
            <person name="Brannstrom I.O."/>
            <person name="Guillou S."/>
            <person name="Cros-Aarteil S."/>
            <person name="Calhoun S."/>
            <person name="Haridas S."/>
            <person name="Kuo A."/>
            <person name="Mondo S."/>
            <person name="Pangilinan J."/>
            <person name="Riley R."/>
            <person name="LaButti K."/>
            <person name="Andreopoulos B."/>
            <person name="Lipzen A."/>
            <person name="Chen C."/>
            <person name="Yan M."/>
            <person name="Daum C."/>
            <person name="Ng V."/>
            <person name="Clum A."/>
            <person name="Steindorff A."/>
            <person name="Ohm R.A."/>
            <person name="Martin F."/>
            <person name="Silar P."/>
            <person name="Natvig D.O."/>
            <person name="Lalanne C."/>
            <person name="Gautier V."/>
            <person name="Ament-Velasquez S.L."/>
            <person name="Kruys A."/>
            <person name="Hutchinson M.I."/>
            <person name="Powell A.J."/>
            <person name="Barry K."/>
            <person name="Miller A.N."/>
            <person name="Grigoriev I.V."/>
            <person name="Debuchy R."/>
            <person name="Gladieux P."/>
            <person name="Hiltunen Thoren M."/>
            <person name="Johannesson H."/>
        </authorList>
    </citation>
    <scope>NUCLEOTIDE SEQUENCE</scope>
    <source>
        <strain evidence="7">CBS 314.62</strain>
    </source>
</reference>
<feature type="compositionally biased region" description="Basic and acidic residues" evidence="5">
    <location>
        <begin position="798"/>
        <end position="807"/>
    </location>
</feature>
<dbReference type="GO" id="GO:0005634">
    <property type="term" value="C:nucleus"/>
    <property type="evidence" value="ECO:0007669"/>
    <property type="project" value="TreeGrafter"/>
</dbReference>
<dbReference type="GO" id="GO:0006508">
    <property type="term" value="P:proteolysis"/>
    <property type="evidence" value="ECO:0007669"/>
    <property type="project" value="UniProtKB-KW"/>
</dbReference>
<dbReference type="PROSITE" id="PS50600">
    <property type="entry name" value="ULP_PROTEASE"/>
    <property type="match status" value="1"/>
</dbReference>
<dbReference type="EMBL" id="JAULSO010000004">
    <property type="protein sequence ID" value="KAK3683687.1"/>
    <property type="molecule type" value="Genomic_DNA"/>
</dbReference>
<evidence type="ECO:0000313" key="7">
    <source>
        <dbReference type="EMBL" id="KAK3683687.1"/>
    </source>
</evidence>
<evidence type="ECO:0000259" key="6">
    <source>
        <dbReference type="PROSITE" id="PS50600"/>
    </source>
</evidence>
<feature type="domain" description="Ubiquitin-like protease family profile" evidence="6">
    <location>
        <begin position="1040"/>
        <end position="1211"/>
    </location>
</feature>
<dbReference type="SUPFAM" id="SSF54001">
    <property type="entry name" value="Cysteine proteinases"/>
    <property type="match status" value="1"/>
</dbReference>
<feature type="compositionally biased region" description="Low complexity" evidence="5">
    <location>
        <begin position="20"/>
        <end position="36"/>
    </location>
</feature>
<dbReference type="GO" id="GO:0016926">
    <property type="term" value="P:protein desumoylation"/>
    <property type="evidence" value="ECO:0007669"/>
    <property type="project" value="TreeGrafter"/>
</dbReference>
<evidence type="ECO:0000256" key="3">
    <source>
        <dbReference type="ARBA" id="ARBA00022801"/>
    </source>
</evidence>
<protein>
    <recommendedName>
        <fullName evidence="6">Ubiquitin-like protease family profile domain-containing protein</fullName>
    </recommendedName>
</protein>
<evidence type="ECO:0000256" key="2">
    <source>
        <dbReference type="ARBA" id="ARBA00022670"/>
    </source>
</evidence>
<dbReference type="GO" id="GO:0016929">
    <property type="term" value="F:deSUMOylase activity"/>
    <property type="evidence" value="ECO:0007669"/>
    <property type="project" value="TreeGrafter"/>
</dbReference>
<evidence type="ECO:0000313" key="8">
    <source>
        <dbReference type="Proteomes" id="UP001270362"/>
    </source>
</evidence>
<feature type="region of interest" description="Disordered" evidence="5">
    <location>
        <begin position="674"/>
        <end position="696"/>
    </location>
</feature>
<gene>
    <name evidence="7" type="ORF">B0T22DRAFT_384545</name>
</gene>
<feature type="compositionally biased region" description="Low complexity" evidence="5">
    <location>
        <begin position="98"/>
        <end position="111"/>
    </location>
</feature>
<feature type="compositionally biased region" description="Basic and acidic residues" evidence="5">
    <location>
        <begin position="757"/>
        <end position="776"/>
    </location>
</feature>
<feature type="compositionally biased region" description="Low complexity" evidence="5">
    <location>
        <begin position="179"/>
        <end position="188"/>
    </location>
</feature>
<keyword evidence="2" id="KW-0645">Protease</keyword>
<feature type="compositionally biased region" description="Polar residues" evidence="5">
    <location>
        <begin position="817"/>
        <end position="832"/>
    </location>
</feature>
<feature type="compositionally biased region" description="Polar residues" evidence="5">
    <location>
        <begin position="861"/>
        <end position="873"/>
    </location>
</feature>
<feature type="compositionally biased region" description="Polar residues" evidence="5">
    <location>
        <begin position="1"/>
        <end position="14"/>
    </location>
</feature>
<sequence>MPSKASTPRTTRNSRGLRRSPSVSSADESDSSVIASRVTKRRRRNTPTQQTGPAPPTDDDSSDLAKTNPQPLGYIEPPPATPPNLPTIVEDATPVTPAPQDIAIPAPLPAATEPETNLLEGPPPATPPPATPPPATPPPATPLQAASVPATPLQAALPLATPPQAASGPATPLQPASVPATPLQAAPLPAAPLPATPLQAESSPGNETRRFKERSAKEGEAFARELYTAIRNEQFMRGCICGGPTIYNCKEDADSGFGHLRFYVVDPERYNLRVIQHKHDLLWYCNCGHDKYISVYNGIINSNGKRPAQDSELDLIAQNAEGERSDTVERVVRSPSEADEQAHAQPLEPSTQSMWPSVTRCVATMGNSVFGFLGKIRDIFRGDAHDAVDTRSYNAINAKVVVKRFKRQACLPVEPSLATEPTVDINDLPYIAWTNDPAKYIGRTQLMRIQDAFERQMKTIKRGLICGGPTLDDVRAGHRENEDLELSIAIHQLGQQEFGEAESEEDSADIFESAVEAYYHGLSSILEFITKIYTQEVFSDIKSLYPDPPREVAICNPSFRMSCKDGADFLNFLLTLKELYKIDETFEEAITKILVDVNAVHKSDLLPSWVEWAGKESAMPGTFPTASVFDDIPVGQVAIEPRHALRFPLSESPTKTAPPVRVRDFKAMARPKGILKKSKEWPSSPSSPRYVSTPEKKRKLAFQNPVSKFSVPDKIPVKIMPIADAIAMETRQAWSDAHRNGSVRVNEHDVLVPAPKPHQEPDPWDQQHVEKDDREMGLQYHSGKYGTFLGDMRRDLQQRWPGQRESEPESEPEPQTLERNSPGSHQAVSHPTTPYRAKAQEHKSPRLSSIKSSHHQRDSLTAKTAQVQNQPQTPEERRRAMDIFLQNSEVEGQDEPRAPRELGPMDDLYIATKKLEDLDIARQIREEFEVAVQREADERRQRELEEEARRKEEEERQRLEQERRREEARQQAELARKEQERKREQEAKRQREAEQYAALTGLRAPTRPIILPISNDWDSRVDAIQSAAEATELTKTPDGQTLTRRDFVSKLLPEKAWLNDNIIIGSILHIANYVNQAAGAPVKNPKCVAFTSFFWPRLESAGPTKVGRLMKNANVRKDNFLEIDTILIPICKGSHWTLAIVRPTRRTVAHIDSMKSGAGDESIKAQLLEWVKLSLEEKFIEDEWSAFDYKAPRQTNGWDCGVFTITNAACIAMGLDPNLSYTARQLTEQRRRLAAVLLNKGFTGDLSLDGL</sequence>
<dbReference type="AlphaFoldDB" id="A0AAE0X385"/>
<evidence type="ECO:0000256" key="1">
    <source>
        <dbReference type="ARBA" id="ARBA00005234"/>
    </source>
</evidence>
<evidence type="ECO:0000256" key="5">
    <source>
        <dbReference type="SAM" id="MobiDB-lite"/>
    </source>
</evidence>
<reference evidence="7" key="2">
    <citation type="submission" date="2023-06" db="EMBL/GenBank/DDBJ databases">
        <authorList>
            <consortium name="Lawrence Berkeley National Laboratory"/>
            <person name="Haridas S."/>
            <person name="Hensen N."/>
            <person name="Bonometti L."/>
            <person name="Westerberg I."/>
            <person name="Brannstrom I.O."/>
            <person name="Guillou S."/>
            <person name="Cros-Aarteil S."/>
            <person name="Calhoun S."/>
            <person name="Kuo A."/>
            <person name="Mondo S."/>
            <person name="Pangilinan J."/>
            <person name="Riley R."/>
            <person name="Labutti K."/>
            <person name="Andreopoulos B."/>
            <person name="Lipzen A."/>
            <person name="Chen C."/>
            <person name="Yanf M."/>
            <person name="Daum C."/>
            <person name="Ng V."/>
            <person name="Clum A."/>
            <person name="Steindorff A."/>
            <person name="Ohm R."/>
            <person name="Martin F."/>
            <person name="Silar P."/>
            <person name="Natvig D."/>
            <person name="Lalanne C."/>
            <person name="Gautier V."/>
            <person name="Ament-Velasquez S.L."/>
            <person name="Kruys A."/>
            <person name="Hutchinson M.I."/>
            <person name="Powell A.J."/>
            <person name="Barry K."/>
            <person name="Miller A.N."/>
            <person name="Grigoriev I.V."/>
            <person name="Debuchy R."/>
            <person name="Gladieux P."/>
            <person name="Thoren M.H."/>
            <person name="Johannesson H."/>
        </authorList>
    </citation>
    <scope>NUCLEOTIDE SEQUENCE</scope>
    <source>
        <strain evidence="7">CBS 314.62</strain>
    </source>
</reference>
<feature type="compositionally biased region" description="Pro residues" evidence="5">
    <location>
        <begin position="76"/>
        <end position="85"/>
    </location>
</feature>